<dbReference type="AlphaFoldDB" id="A0A540MCJ6"/>
<feature type="compositionally biased region" description="Basic and acidic residues" evidence="1">
    <location>
        <begin position="89"/>
        <end position="98"/>
    </location>
</feature>
<gene>
    <name evidence="2" type="ORF">C1H46_017910</name>
</gene>
<evidence type="ECO:0000313" key="3">
    <source>
        <dbReference type="Proteomes" id="UP000315295"/>
    </source>
</evidence>
<dbReference type="EMBL" id="VIEB01000292">
    <property type="protein sequence ID" value="TQD96415.1"/>
    <property type="molecule type" value="Genomic_DNA"/>
</dbReference>
<dbReference type="Proteomes" id="UP000315295">
    <property type="component" value="Unassembled WGS sequence"/>
</dbReference>
<name>A0A540MCJ6_MALBA</name>
<feature type="region of interest" description="Disordered" evidence="1">
    <location>
        <begin position="70"/>
        <end position="124"/>
    </location>
</feature>
<sequence length="124" mass="13923">MVVCRGTYPRVSLSSPCKPLHFPLTYFCHPHTCLSSSSVPLLSSPSVHHPSLLSLGSLLPEQHSHHVLRRLRTPNHHQPRPNLTPNTELEPKVQELRLEPQIGEPELRLKSKKVPTSSSLSLPR</sequence>
<evidence type="ECO:0000256" key="1">
    <source>
        <dbReference type="SAM" id="MobiDB-lite"/>
    </source>
</evidence>
<keyword evidence="3" id="KW-1185">Reference proteome</keyword>
<feature type="compositionally biased region" description="Polar residues" evidence="1">
    <location>
        <begin position="114"/>
        <end position="124"/>
    </location>
</feature>
<reference evidence="2 3" key="1">
    <citation type="journal article" date="2019" name="G3 (Bethesda)">
        <title>Sequencing of a Wild Apple (Malus baccata) Genome Unravels the Differences Between Cultivated and Wild Apple Species Regarding Disease Resistance and Cold Tolerance.</title>
        <authorList>
            <person name="Chen X."/>
        </authorList>
    </citation>
    <scope>NUCLEOTIDE SEQUENCE [LARGE SCALE GENOMIC DNA]</scope>
    <source>
        <strain evidence="3">cv. Shandingzi</strain>
        <tissue evidence="2">Leaves</tissue>
    </source>
</reference>
<accession>A0A540MCJ6</accession>
<evidence type="ECO:0000313" key="2">
    <source>
        <dbReference type="EMBL" id="TQD96415.1"/>
    </source>
</evidence>
<organism evidence="2 3">
    <name type="scientific">Malus baccata</name>
    <name type="common">Siberian crab apple</name>
    <name type="synonym">Pyrus baccata</name>
    <dbReference type="NCBI Taxonomy" id="106549"/>
    <lineage>
        <taxon>Eukaryota</taxon>
        <taxon>Viridiplantae</taxon>
        <taxon>Streptophyta</taxon>
        <taxon>Embryophyta</taxon>
        <taxon>Tracheophyta</taxon>
        <taxon>Spermatophyta</taxon>
        <taxon>Magnoliopsida</taxon>
        <taxon>eudicotyledons</taxon>
        <taxon>Gunneridae</taxon>
        <taxon>Pentapetalae</taxon>
        <taxon>rosids</taxon>
        <taxon>fabids</taxon>
        <taxon>Rosales</taxon>
        <taxon>Rosaceae</taxon>
        <taxon>Amygdaloideae</taxon>
        <taxon>Maleae</taxon>
        <taxon>Malus</taxon>
    </lineage>
</organism>
<comment type="caution">
    <text evidence="2">The sequence shown here is derived from an EMBL/GenBank/DDBJ whole genome shotgun (WGS) entry which is preliminary data.</text>
</comment>
<feature type="compositionally biased region" description="Basic residues" evidence="1">
    <location>
        <begin position="70"/>
        <end position="79"/>
    </location>
</feature>
<protein>
    <submittedName>
        <fullName evidence="2">Uncharacterized protein</fullName>
    </submittedName>
</protein>
<proteinExistence type="predicted"/>